<sequence>PARSPCQPRMSSSFLSSLFCCCGKLDERSDDDIPDENTRLIPHSIEVSPSPPAGPTIDHQRRLIEIVRAKERKMVNVASIIPFNLHNRAITPTASLSRSTSLSARRNENSLTASNEGREPLTVTLRGPPSPLNASTPPRNASSSQSRSESASGLPADLGIATPILNVRLVPTSQPAQAERIGRPRHRAFGSPVSSESTNDVAGALLAGAPSSLGSERMPTSESAAISEPLNEICLSWEDGD</sequence>
<evidence type="ECO:0000256" key="1">
    <source>
        <dbReference type="SAM" id="MobiDB-lite"/>
    </source>
</evidence>
<reference evidence="2" key="1">
    <citation type="submission" date="2023-11" db="EMBL/GenBank/DDBJ databases">
        <authorList>
            <person name="De Vega J J."/>
            <person name="De Vega J J."/>
        </authorList>
    </citation>
    <scope>NUCLEOTIDE SEQUENCE</scope>
</reference>
<evidence type="ECO:0000313" key="3">
    <source>
        <dbReference type="Proteomes" id="UP001295794"/>
    </source>
</evidence>
<feature type="compositionally biased region" description="Polar residues" evidence="1">
    <location>
        <begin position="132"/>
        <end position="141"/>
    </location>
</feature>
<dbReference type="EMBL" id="CAVNYO010000436">
    <property type="protein sequence ID" value="CAK5279440.1"/>
    <property type="molecule type" value="Genomic_DNA"/>
</dbReference>
<proteinExistence type="predicted"/>
<evidence type="ECO:0000313" key="2">
    <source>
        <dbReference type="EMBL" id="CAK5279440.1"/>
    </source>
</evidence>
<feature type="compositionally biased region" description="Low complexity" evidence="1">
    <location>
        <begin position="202"/>
        <end position="215"/>
    </location>
</feature>
<organism evidence="2 3">
    <name type="scientific">Mycena citricolor</name>
    <dbReference type="NCBI Taxonomy" id="2018698"/>
    <lineage>
        <taxon>Eukaryota</taxon>
        <taxon>Fungi</taxon>
        <taxon>Dikarya</taxon>
        <taxon>Basidiomycota</taxon>
        <taxon>Agaricomycotina</taxon>
        <taxon>Agaricomycetes</taxon>
        <taxon>Agaricomycetidae</taxon>
        <taxon>Agaricales</taxon>
        <taxon>Marasmiineae</taxon>
        <taxon>Mycenaceae</taxon>
        <taxon>Mycena</taxon>
    </lineage>
</organism>
<protein>
    <submittedName>
        <fullName evidence="2">Uncharacterized protein</fullName>
    </submittedName>
</protein>
<comment type="caution">
    <text evidence="2">The sequence shown here is derived from an EMBL/GenBank/DDBJ whole genome shotgun (WGS) entry which is preliminary data.</text>
</comment>
<name>A0AAD2HQW1_9AGAR</name>
<feature type="region of interest" description="Disordered" evidence="1">
    <location>
        <begin position="95"/>
        <end position="155"/>
    </location>
</feature>
<keyword evidence="3" id="KW-1185">Reference proteome</keyword>
<dbReference type="Proteomes" id="UP001295794">
    <property type="component" value="Unassembled WGS sequence"/>
</dbReference>
<accession>A0AAD2HQW1</accession>
<feature type="region of interest" description="Disordered" evidence="1">
    <location>
        <begin position="175"/>
        <end position="230"/>
    </location>
</feature>
<feature type="compositionally biased region" description="Low complexity" evidence="1">
    <location>
        <begin position="95"/>
        <end position="104"/>
    </location>
</feature>
<feature type="compositionally biased region" description="Low complexity" evidence="1">
    <location>
        <begin position="142"/>
        <end position="152"/>
    </location>
</feature>
<feature type="non-terminal residue" evidence="2">
    <location>
        <position position="241"/>
    </location>
</feature>
<dbReference type="AlphaFoldDB" id="A0AAD2HQW1"/>
<gene>
    <name evidence="2" type="ORF">MYCIT1_LOCUS29492</name>
</gene>